<dbReference type="Proteomes" id="UP000791080">
    <property type="component" value="Unassembled WGS sequence"/>
</dbReference>
<sequence>MTAREPVEKARSSDIDRAGQGRGADEGRWNTAGEAGTPCSPRQQRAVLLAAAELRSMIDRVLEPAPTTVAARGLPGAAECPGPSVLQALSDPLGERMAGLTGDRDASALLRRRFREVQLCESVGATELALVGLRRLLAALLQVVLDDRGALPDLGVPPPHVPVGDHDLTMLVSACRHQGWLDLDAGTILGCLGERTHPGGQTLSSGSLPGRAELGEGWVMVGKVVDQLEDALPPVPPTRRGVPRDVVEGSAR</sequence>
<keyword evidence="3" id="KW-1185">Reference proteome</keyword>
<accession>A0ABT1JBM1</accession>
<comment type="caution">
    <text evidence="2">The sequence shown here is derived from an EMBL/GenBank/DDBJ whole genome shotgun (WGS) entry which is preliminary data.</text>
</comment>
<evidence type="ECO:0000256" key="1">
    <source>
        <dbReference type="SAM" id="MobiDB-lite"/>
    </source>
</evidence>
<evidence type="ECO:0000313" key="3">
    <source>
        <dbReference type="Proteomes" id="UP000791080"/>
    </source>
</evidence>
<reference evidence="2 3" key="1">
    <citation type="submission" date="2022-06" db="EMBL/GenBank/DDBJ databases">
        <title>Genomic Encyclopedia of Type Strains, Phase I: the one thousand microbial genomes (KMG-I) project.</title>
        <authorList>
            <person name="Kyrpides N."/>
        </authorList>
    </citation>
    <scope>NUCLEOTIDE SEQUENCE [LARGE SCALE GENOMIC DNA]</scope>
    <source>
        <strain evidence="2 3">DSM 43889</strain>
    </source>
</reference>
<feature type="region of interest" description="Disordered" evidence="1">
    <location>
        <begin position="1"/>
        <end position="41"/>
    </location>
</feature>
<organism evidence="2 3">
    <name type="scientific">Actinoalloteichus caeruleus DSM 43889</name>
    <dbReference type="NCBI Taxonomy" id="1120930"/>
    <lineage>
        <taxon>Bacteria</taxon>
        <taxon>Bacillati</taxon>
        <taxon>Actinomycetota</taxon>
        <taxon>Actinomycetes</taxon>
        <taxon>Pseudonocardiales</taxon>
        <taxon>Pseudonocardiaceae</taxon>
        <taxon>Actinoalloteichus</taxon>
        <taxon>Actinoalloteichus cyanogriseus</taxon>
    </lineage>
</organism>
<dbReference type="RefSeq" id="WP_155886119.1">
    <property type="nucleotide sequence ID" value="NZ_AUBJ02000001.1"/>
</dbReference>
<dbReference type="EMBL" id="AUBJ02000001">
    <property type="protein sequence ID" value="MCP2329901.1"/>
    <property type="molecule type" value="Genomic_DNA"/>
</dbReference>
<proteinExistence type="predicted"/>
<gene>
    <name evidence="2" type="ORF">G443_000171</name>
</gene>
<name>A0ABT1JBM1_ACTCY</name>
<evidence type="ECO:0000313" key="2">
    <source>
        <dbReference type="EMBL" id="MCP2329901.1"/>
    </source>
</evidence>
<feature type="compositionally biased region" description="Basic and acidic residues" evidence="1">
    <location>
        <begin position="1"/>
        <end position="28"/>
    </location>
</feature>
<protein>
    <submittedName>
        <fullName evidence="2">Uncharacterized protein</fullName>
    </submittedName>
</protein>